<keyword evidence="2" id="KW-0732">Signal</keyword>
<feature type="transmembrane region" description="Helical" evidence="1">
    <location>
        <begin position="256"/>
        <end position="279"/>
    </location>
</feature>
<feature type="signal peptide" evidence="2">
    <location>
        <begin position="1"/>
        <end position="31"/>
    </location>
</feature>
<dbReference type="PANTHER" id="PTHR34228:SF6">
    <property type="entry name" value="PHOSPHOLIPASE A2"/>
    <property type="match status" value="1"/>
</dbReference>
<evidence type="ECO:0000313" key="3">
    <source>
        <dbReference type="EMBL" id="GMT11930.1"/>
    </source>
</evidence>
<accession>A0AAV5UXC5</accession>
<dbReference type="EMBL" id="BTSY01000001">
    <property type="protein sequence ID" value="GMT11930.1"/>
    <property type="molecule type" value="Genomic_DNA"/>
</dbReference>
<dbReference type="AlphaFoldDB" id="A0AAV5UXC5"/>
<keyword evidence="1" id="KW-0472">Membrane</keyword>
<evidence type="ECO:0000256" key="2">
    <source>
        <dbReference type="SAM" id="SignalP"/>
    </source>
</evidence>
<dbReference type="InterPro" id="IPR053322">
    <property type="entry name" value="PLA2-like"/>
</dbReference>
<reference evidence="3" key="1">
    <citation type="submission" date="2023-10" db="EMBL/GenBank/DDBJ databases">
        <title>Genome assembly of Pristionchus species.</title>
        <authorList>
            <person name="Yoshida K."/>
            <person name="Sommer R.J."/>
        </authorList>
    </citation>
    <scope>NUCLEOTIDE SEQUENCE</scope>
    <source>
        <strain evidence="3">RS5133</strain>
    </source>
</reference>
<evidence type="ECO:0000256" key="1">
    <source>
        <dbReference type="SAM" id="Phobius"/>
    </source>
</evidence>
<dbReference type="GO" id="GO:0006644">
    <property type="term" value="P:phospholipid metabolic process"/>
    <property type="evidence" value="ECO:0007669"/>
    <property type="project" value="InterPro"/>
</dbReference>
<protein>
    <submittedName>
        <fullName evidence="3">Uncharacterized protein</fullName>
    </submittedName>
</protein>
<gene>
    <name evidence="3" type="ORF">PFISCL1PPCAC_3227</name>
</gene>
<dbReference type="PANTHER" id="PTHR34228">
    <property type="entry name" value="PROTEIN CBG09474-RELATED"/>
    <property type="match status" value="1"/>
</dbReference>
<name>A0AAV5UXC5_9BILA</name>
<proteinExistence type="predicted"/>
<dbReference type="GO" id="GO:0050482">
    <property type="term" value="P:arachidonate secretion"/>
    <property type="evidence" value="ECO:0007669"/>
    <property type="project" value="InterPro"/>
</dbReference>
<keyword evidence="4" id="KW-1185">Reference proteome</keyword>
<feature type="chain" id="PRO_5043910437" evidence="2">
    <location>
        <begin position="32"/>
        <end position="298"/>
    </location>
</feature>
<keyword evidence="1" id="KW-1133">Transmembrane helix</keyword>
<sequence>MYGRRAAGSPKTPALVRWALILAATLSLSAAVPIEKWECGAEDFFGLNLAKTIMRNEVVEKCPHFAAEINHCCVVHDDCYGRQKGQEKCDADFRDCQMHVLNDERAGPCQSIVEVAIAAIDYGGESAYKNSVNYVEPHEAELPHLCRPERTMGVYFDYLYLSCPTIKKAVSSCCDQLLTCPDSPLGRNRTECASRAMTCLKGARADEHEGFNLGHCDRALDRTRKYLVLDYINEGSAHGPPKKSHAPELFVHSNQAFVLLMCLSFLCAFGLLFTTFKYYRLRTENKERKYSTITLSTA</sequence>
<dbReference type="SUPFAM" id="SSF48619">
    <property type="entry name" value="Phospholipase A2, PLA2"/>
    <property type="match status" value="1"/>
</dbReference>
<dbReference type="GO" id="GO:0004623">
    <property type="term" value="F:phospholipase A2 activity"/>
    <property type="evidence" value="ECO:0007669"/>
    <property type="project" value="InterPro"/>
</dbReference>
<keyword evidence="1" id="KW-0812">Transmembrane</keyword>
<dbReference type="InterPro" id="IPR036444">
    <property type="entry name" value="PLipase_A2_dom_sf"/>
</dbReference>
<evidence type="ECO:0000313" key="4">
    <source>
        <dbReference type="Proteomes" id="UP001432322"/>
    </source>
</evidence>
<comment type="caution">
    <text evidence="3">The sequence shown here is derived from an EMBL/GenBank/DDBJ whole genome shotgun (WGS) entry which is preliminary data.</text>
</comment>
<dbReference type="Proteomes" id="UP001432322">
    <property type="component" value="Unassembled WGS sequence"/>
</dbReference>
<organism evidence="3 4">
    <name type="scientific">Pristionchus fissidentatus</name>
    <dbReference type="NCBI Taxonomy" id="1538716"/>
    <lineage>
        <taxon>Eukaryota</taxon>
        <taxon>Metazoa</taxon>
        <taxon>Ecdysozoa</taxon>
        <taxon>Nematoda</taxon>
        <taxon>Chromadorea</taxon>
        <taxon>Rhabditida</taxon>
        <taxon>Rhabditina</taxon>
        <taxon>Diplogasteromorpha</taxon>
        <taxon>Diplogasteroidea</taxon>
        <taxon>Neodiplogasteridae</taxon>
        <taxon>Pristionchus</taxon>
    </lineage>
</organism>